<protein>
    <recommendedName>
        <fullName evidence="1">F-box domain-containing protein</fullName>
    </recommendedName>
</protein>
<dbReference type="EMBL" id="JARKIF010000018">
    <property type="protein sequence ID" value="KAJ7619682.1"/>
    <property type="molecule type" value="Genomic_DNA"/>
</dbReference>
<keyword evidence="3" id="KW-1185">Reference proteome</keyword>
<evidence type="ECO:0000313" key="2">
    <source>
        <dbReference type="EMBL" id="KAJ7619682.1"/>
    </source>
</evidence>
<feature type="domain" description="F-box" evidence="1">
    <location>
        <begin position="17"/>
        <end position="52"/>
    </location>
</feature>
<dbReference type="Pfam" id="PF12937">
    <property type="entry name" value="F-box-like"/>
    <property type="match status" value="1"/>
</dbReference>
<proteinExistence type="predicted"/>
<gene>
    <name evidence="2" type="ORF">FB45DRAFT_670786</name>
</gene>
<sequence>MQTRSAQKAYMRITRWLPNEILTEIIQNAPRADLVTLCRVSKLFHALALPSLNQSVVLNTRKHNGEVLDAFCGAILQSPERADSVRSLSFSSAYELLFRLANFTNNPLPRYSYRSLPAELIESLRLMGCLEHLVIDDCRPVSVVSCLARLTFPKLLSFSLTYPASAWKPHVEEFLSRHPTITHLRLWLIHGQDPVPEGTLLPKLQYY</sequence>
<name>A0AAD7BFI9_9AGAR</name>
<dbReference type="Proteomes" id="UP001221142">
    <property type="component" value="Unassembled WGS sequence"/>
</dbReference>
<dbReference type="Gene3D" id="3.80.10.10">
    <property type="entry name" value="Ribonuclease Inhibitor"/>
    <property type="match status" value="1"/>
</dbReference>
<comment type="caution">
    <text evidence="2">The sequence shown here is derived from an EMBL/GenBank/DDBJ whole genome shotgun (WGS) entry which is preliminary data.</text>
</comment>
<dbReference type="InterPro" id="IPR032675">
    <property type="entry name" value="LRR_dom_sf"/>
</dbReference>
<dbReference type="InterPro" id="IPR036047">
    <property type="entry name" value="F-box-like_dom_sf"/>
</dbReference>
<feature type="non-terminal residue" evidence="2">
    <location>
        <position position="207"/>
    </location>
</feature>
<reference evidence="2" key="1">
    <citation type="submission" date="2023-03" db="EMBL/GenBank/DDBJ databases">
        <title>Massive genome expansion in bonnet fungi (Mycena s.s.) driven by repeated elements and novel gene families across ecological guilds.</title>
        <authorList>
            <consortium name="Lawrence Berkeley National Laboratory"/>
            <person name="Harder C.B."/>
            <person name="Miyauchi S."/>
            <person name="Viragh M."/>
            <person name="Kuo A."/>
            <person name="Thoen E."/>
            <person name="Andreopoulos B."/>
            <person name="Lu D."/>
            <person name="Skrede I."/>
            <person name="Drula E."/>
            <person name="Henrissat B."/>
            <person name="Morin E."/>
            <person name="Kohler A."/>
            <person name="Barry K."/>
            <person name="LaButti K."/>
            <person name="Morin E."/>
            <person name="Salamov A."/>
            <person name="Lipzen A."/>
            <person name="Mereny Z."/>
            <person name="Hegedus B."/>
            <person name="Baldrian P."/>
            <person name="Stursova M."/>
            <person name="Weitz H."/>
            <person name="Taylor A."/>
            <person name="Grigoriev I.V."/>
            <person name="Nagy L.G."/>
            <person name="Martin F."/>
            <person name="Kauserud H."/>
        </authorList>
    </citation>
    <scope>NUCLEOTIDE SEQUENCE</scope>
    <source>
        <strain evidence="2">9284</strain>
    </source>
</reference>
<accession>A0AAD7BFI9</accession>
<dbReference type="SUPFAM" id="SSF81383">
    <property type="entry name" value="F-box domain"/>
    <property type="match status" value="1"/>
</dbReference>
<dbReference type="InterPro" id="IPR001810">
    <property type="entry name" value="F-box_dom"/>
</dbReference>
<dbReference type="AlphaFoldDB" id="A0AAD7BFI9"/>
<organism evidence="2 3">
    <name type="scientific">Roridomyces roridus</name>
    <dbReference type="NCBI Taxonomy" id="1738132"/>
    <lineage>
        <taxon>Eukaryota</taxon>
        <taxon>Fungi</taxon>
        <taxon>Dikarya</taxon>
        <taxon>Basidiomycota</taxon>
        <taxon>Agaricomycotina</taxon>
        <taxon>Agaricomycetes</taxon>
        <taxon>Agaricomycetidae</taxon>
        <taxon>Agaricales</taxon>
        <taxon>Marasmiineae</taxon>
        <taxon>Mycenaceae</taxon>
        <taxon>Roridomyces</taxon>
    </lineage>
</organism>
<evidence type="ECO:0000313" key="3">
    <source>
        <dbReference type="Proteomes" id="UP001221142"/>
    </source>
</evidence>
<evidence type="ECO:0000259" key="1">
    <source>
        <dbReference type="Pfam" id="PF12937"/>
    </source>
</evidence>